<keyword evidence="3" id="KW-0238">DNA-binding</keyword>
<evidence type="ECO:0000313" key="3">
    <source>
        <dbReference type="EMBL" id="GFE54819.1"/>
    </source>
</evidence>
<evidence type="ECO:0000313" key="4">
    <source>
        <dbReference type="Proteomes" id="UP001057455"/>
    </source>
</evidence>
<feature type="domain" description="Myb-like" evidence="1">
    <location>
        <begin position="320"/>
        <end position="370"/>
    </location>
</feature>
<dbReference type="Pfam" id="PF00249">
    <property type="entry name" value="Myb_DNA-binding"/>
    <property type="match status" value="2"/>
</dbReference>
<dbReference type="PANTHER" id="PTHR45614">
    <property type="entry name" value="MYB PROTEIN-RELATED"/>
    <property type="match status" value="1"/>
</dbReference>
<dbReference type="Gene3D" id="1.10.10.60">
    <property type="entry name" value="Homeodomain-like"/>
    <property type="match status" value="2"/>
</dbReference>
<evidence type="ECO:0000259" key="2">
    <source>
        <dbReference type="PROSITE" id="PS51293"/>
    </source>
</evidence>
<feature type="domain" description="SANT" evidence="2">
    <location>
        <begin position="343"/>
        <end position="374"/>
    </location>
</feature>
<dbReference type="SMART" id="SM00717">
    <property type="entry name" value="SANT"/>
    <property type="match status" value="2"/>
</dbReference>
<dbReference type="EMBL" id="BLIY01000017">
    <property type="protein sequence ID" value="GFE54819.1"/>
    <property type="molecule type" value="Genomic_DNA"/>
</dbReference>
<dbReference type="InterPro" id="IPR009057">
    <property type="entry name" value="Homeodomain-like_sf"/>
</dbReference>
<keyword evidence="4" id="KW-1185">Reference proteome</keyword>
<dbReference type="PROSITE" id="PS50090">
    <property type="entry name" value="MYB_LIKE"/>
    <property type="match status" value="2"/>
</dbReference>
<protein>
    <submittedName>
        <fullName evidence="3">Myb-like DNA-binding domain containing protein</fullName>
    </submittedName>
</protein>
<dbReference type="PANTHER" id="PTHR45614:SF51">
    <property type="entry name" value="MYB-LIKE DNA-BINDING PROTEIN BAS1"/>
    <property type="match status" value="1"/>
</dbReference>
<dbReference type="SUPFAM" id="SSF46689">
    <property type="entry name" value="Homeodomain-like"/>
    <property type="match status" value="1"/>
</dbReference>
<dbReference type="InterPro" id="IPR017884">
    <property type="entry name" value="SANT_dom"/>
</dbReference>
<dbReference type="GO" id="GO:0000978">
    <property type="term" value="F:RNA polymerase II cis-regulatory region sequence-specific DNA binding"/>
    <property type="evidence" value="ECO:0007669"/>
    <property type="project" value="TreeGrafter"/>
</dbReference>
<dbReference type="GO" id="GO:0005634">
    <property type="term" value="C:nucleus"/>
    <property type="evidence" value="ECO:0007669"/>
    <property type="project" value="TreeGrafter"/>
</dbReference>
<proteinExistence type="predicted"/>
<feature type="domain" description="Myb-like" evidence="1">
    <location>
        <begin position="257"/>
        <end position="319"/>
    </location>
</feature>
<dbReference type="AlphaFoldDB" id="A0A9W5TEL3"/>
<dbReference type="PROSITE" id="PS51293">
    <property type="entry name" value="SANT"/>
    <property type="match status" value="1"/>
</dbReference>
<dbReference type="InterPro" id="IPR001005">
    <property type="entry name" value="SANT/Myb"/>
</dbReference>
<gene>
    <name evidence="3" type="ORF">BaOVIS_022230</name>
</gene>
<dbReference type="CDD" id="cd00167">
    <property type="entry name" value="SANT"/>
    <property type="match status" value="2"/>
</dbReference>
<name>A0A9W5TEL3_BABOV</name>
<dbReference type="InterPro" id="IPR050560">
    <property type="entry name" value="MYB_TF"/>
</dbReference>
<evidence type="ECO:0000259" key="1">
    <source>
        <dbReference type="PROSITE" id="PS50090"/>
    </source>
</evidence>
<accession>A0A9W5TEL3</accession>
<reference evidence="3" key="1">
    <citation type="submission" date="2019-12" db="EMBL/GenBank/DDBJ databases">
        <title>Genome sequence of Babesia ovis.</title>
        <authorList>
            <person name="Yamagishi J."/>
            <person name="Sevinc F."/>
            <person name="Xuan X."/>
        </authorList>
    </citation>
    <scope>NUCLEOTIDE SEQUENCE</scope>
    <source>
        <strain evidence="3">Selcuk</strain>
    </source>
</reference>
<dbReference type="Proteomes" id="UP001057455">
    <property type="component" value="Unassembled WGS sequence"/>
</dbReference>
<sequence length="526" mass="60199">MKDSISQLEDERGRKPASNNDAVLLHNFSASLPVFRRKYDWKVPKWEPEQIKELHNLVKNEIIKDLGSGSSGFEAHLGADELRKAVELLKQMEARLLYELYVSFGPQHISGVIINVVNRSDFLETMDLIHSDPETFRGLFVFGTPQEVPKEGNEDLQENATPDHCVEMSSLWARVANEINNTISGNRSKLATECCSIFLNSKPDGELVEKVTAGEIQRLHHYTSTEPQGDDYLKRGVEIAEELGITLYQLLKAASIPKKATKNRWCPSDDEKLRQIVRRELNSKSRGSKRSQSISWRNVARQMGNKTNEQCRLRWRVIGKGNGSDDTFSEAELYMLQILYAAYGDNWQKISKHLPGKQPHQCRNKFLSSISRPDRNEYLTYFKDLKNTITNRNASVNVRKWWAKVDWLGIKLLKIANITKNKAIMDALSTFYESDEIANRINRLFGDEPLKRSQDLNGIDVLKMSEYLRRYPSQMVSKIVNSAVPALLRKSRTSNASEFKDIFDLGTVDDAQFVQSLNRLLQCAWP</sequence>
<dbReference type="GO" id="GO:0000981">
    <property type="term" value="F:DNA-binding transcription factor activity, RNA polymerase II-specific"/>
    <property type="evidence" value="ECO:0007669"/>
    <property type="project" value="TreeGrafter"/>
</dbReference>
<organism evidence="3 4">
    <name type="scientific">Babesia ovis</name>
    <dbReference type="NCBI Taxonomy" id="5869"/>
    <lineage>
        <taxon>Eukaryota</taxon>
        <taxon>Sar</taxon>
        <taxon>Alveolata</taxon>
        <taxon>Apicomplexa</taxon>
        <taxon>Aconoidasida</taxon>
        <taxon>Piroplasmida</taxon>
        <taxon>Babesiidae</taxon>
        <taxon>Babesia</taxon>
    </lineage>
</organism>
<dbReference type="OrthoDB" id="2143914at2759"/>
<comment type="caution">
    <text evidence="3">The sequence shown here is derived from an EMBL/GenBank/DDBJ whole genome shotgun (WGS) entry which is preliminary data.</text>
</comment>